<dbReference type="OrthoDB" id="26784at10239"/>
<dbReference type="GeneID" id="24171243"/>
<evidence type="ECO:0000313" key="1">
    <source>
        <dbReference type="EMBL" id="AIX23960.1"/>
    </source>
</evidence>
<organism evidence="1 2">
    <name type="scientific">Synechococcus phage ACG-2014j</name>
    <dbReference type="NCBI Taxonomy" id="1493514"/>
    <lineage>
        <taxon>Viruses</taxon>
        <taxon>Duplodnaviria</taxon>
        <taxon>Heunggongvirae</taxon>
        <taxon>Uroviricota</taxon>
        <taxon>Caudoviricetes</taxon>
        <taxon>Pantevenvirales</taxon>
        <taxon>Kyanoviridae</taxon>
        <taxon>Potamoivirus</taxon>
        <taxon>Potamoivirus tusconj</taxon>
    </lineage>
</organism>
<evidence type="ECO:0000313" key="2">
    <source>
        <dbReference type="Proteomes" id="UP000033008"/>
    </source>
</evidence>
<dbReference type="Pfam" id="PF13759">
    <property type="entry name" value="2OG-FeII_Oxy_5"/>
    <property type="match status" value="1"/>
</dbReference>
<dbReference type="KEGG" id="vg:24171243"/>
<dbReference type="Proteomes" id="UP000033008">
    <property type="component" value="Segment"/>
</dbReference>
<sequence>MITPLFPTLLQTLNYNPPKDLIDHINQYYQQYKYRGKQRSSRLGWQSKPHNIQQLQPIYQHIHDNVDINLTLNDAWININYQGAYNITHIHPNTDYTFVYYPYDHNTLLVLDCPNMYTQHNHLHYQSNYTKQQYNLSLEHKIQPSKGMLLMFPSYVPHRVEVNTLPQDRISLSWSANCTP</sequence>
<proteinExistence type="predicted"/>
<gene>
    <name evidence="1" type="ORF">Syn7803US103_65</name>
</gene>
<dbReference type="EMBL" id="KJ019069">
    <property type="protein sequence ID" value="AIX23960.1"/>
    <property type="molecule type" value="Genomic_DNA"/>
</dbReference>
<reference evidence="1 2" key="1">
    <citation type="submission" date="2013-12" db="EMBL/GenBank/DDBJ databases">
        <title>Ecological redundancy of diverse viral populations within a natural community.</title>
        <authorList>
            <person name="Gregory A.C."/>
            <person name="LaButti K."/>
            <person name="Copeland A."/>
            <person name="Woyke T."/>
            <person name="Sullivan M.B."/>
        </authorList>
    </citation>
    <scope>NUCLEOTIDE SEQUENCE [LARGE SCALE GENOMIC DNA]</scope>
    <source>
        <strain evidence="1">Syn7803US103</strain>
    </source>
</reference>
<dbReference type="Gene3D" id="2.60.120.620">
    <property type="entry name" value="q2cbj1_9rhob like domain"/>
    <property type="match status" value="1"/>
</dbReference>
<name>A0A0E3FCI2_9CAUD</name>
<protein>
    <recommendedName>
        <fullName evidence="3">2OG-Fe(II) oxygenase</fullName>
    </recommendedName>
</protein>
<dbReference type="InterPro" id="IPR012668">
    <property type="entry name" value="CHP02466"/>
</dbReference>
<evidence type="ECO:0008006" key="3">
    <source>
        <dbReference type="Google" id="ProtNLM"/>
    </source>
</evidence>
<accession>A0A0E3FCI2</accession>
<dbReference type="RefSeq" id="YP_009134047.1">
    <property type="nucleotide sequence ID" value="NC_026926.1"/>
</dbReference>